<reference evidence="1 2" key="1">
    <citation type="submission" date="2016-10" db="EMBL/GenBank/DDBJ databases">
        <authorList>
            <person name="de Groot N.N."/>
        </authorList>
    </citation>
    <scope>NUCLEOTIDE SEQUENCE [LARGE SCALE GENOMIC DNA]</scope>
    <source>
        <strain evidence="1 2">CGMCC 4.6858</strain>
    </source>
</reference>
<evidence type="ECO:0000313" key="1">
    <source>
        <dbReference type="EMBL" id="SDD16847.1"/>
    </source>
</evidence>
<dbReference type="RefSeq" id="WP_090856142.1">
    <property type="nucleotide sequence ID" value="NZ_FMZM01000006.1"/>
</dbReference>
<organism evidence="1 2">
    <name type="scientific">Nocardioides lianchengensis</name>
    <dbReference type="NCBI Taxonomy" id="1045774"/>
    <lineage>
        <taxon>Bacteria</taxon>
        <taxon>Bacillati</taxon>
        <taxon>Actinomycetota</taxon>
        <taxon>Actinomycetes</taxon>
        <taxon>Propionibacteriales</taxon>
        <taxon>Nocardioidaceae</taxon>
        <taxon>Nocardioides</taxon>
    </lineage>
</organism>
<gene>
    <name evidence="1" type="ORF">SAMN05421872_106172</name>
</gene>
<evidence type="ECO:0000313" key="2">
    <source>
        <dbReference type="Proteomes" id="UP000199034"/>
    </source>
</evidence>
<dbReference type="Proteomes" id="UP000199034">
    <property type="component" value="Unassembled WGS sequence"/>
</dbReference>
<accession>A0A1G6SKY3</accession>
<dbReference type="OrthoDB" id="30633at2"/>
<sequence length="742" mass="76742">MTLTLERPAPPPAAPSRVRRPVALATLAGSAALLLQAVGYALGWAGSTGPALLAWYGGLVLLVAVFAPVLTGRGLSGTQRMAGSLALTLLLHASYLLSNPVLATRFDESLHVTTLLGLTGGDGWFASNPMLPVSPHYPGLELATAAVAWLTGLPLMVCQVAVVLLARAAFVVALFALASRVGGSTRVGSTVVLLYAATSQFYFFNAQYSYQTVAVALLVAAAAFLLRAYDDPARWPWLPLVAAQACLAALTVTHHLTSWLALLGLAALALLHLVGRERRRARLAGTTVALAALVTAGWTALVVPLLASYLGPVFETAGVEVRALLELDTGRQLLADGGGDPAPVWQVGVMAAAILLWCLLLVPAAWAGLRGQTLSGRPVRLLPLGLAVVYPALPLARFSPTASEVADRASTFVGLGLALVVGIWVASRSGQLRGLVTAGAVVLVLGGTILGSGPDWQRVPGPYVAGAEQRSVDSEAVAVGEWAGTYLPAGSRIASDTTLDRVLPNFAPVLPVTGADGSVNTTPVFAARWLTDAELGLLREGEVDFVVVDTRLAGQTVRSGSFFEAGSSFGPGAVTVDPVSITKFAITPGFDLVLDGPIRVYDVRSLRGEPQTWADREPPGLPGSWNPAQAGAAAVLLLVGLLLVVRRRVDLACLLLALPALMLVGAAGVQLGMPPVAGSLVLLAGVLVLAGLPARPRVPRVPWPVVVAAVVLLAATGVATRAAWEHQLPDQPLPPPVTGTLS</sequence>
<name>A0A1G6SKY3_9ACTN</name>
<dbReference type="EMBL" id="FMZM01000006">
    <property type="protein sequence ID" value="SDD16847.1"/>
    <property type="molecule type" value="Genomic_DNA"/>
</dbReference>
<keyword evidence="2" id="KW-1185">Reference proteome</keyword>
<proteinExistence type="predicted"/>
<dbReference type="STRING" id="1045774.SAMN05421872_106172"/>
<dbReference type="AlphaFoldDB" id="A0A1G6SKY3"/>
<protein>
    <submittedName>
        <fullName evidence="1">Uncharacterized protein</fullName>
    </submittedName>
</protein>